<keyword evidence="2" id="KW-1185">Reference proteome</keyword>
<evidence type="ECO:0000313" key="2">
    <source>
        <dbReference type="Proteomes" id="UP001589568"/>
    </source>
</evidence>
<organism evidence="1 2">
    <name type="scientific">Nonomuraea salmonea</name>
    <dbReference type="NCBI Taxonomy" id="46181"/>
    <lineage>
        <taxon>Bacteria</taxon>
        <taxon>Bacillati</taxon>
        <taxon>Actinomycetota</taxon>
        <taxon>Actinomycetes</taxon>
        <taxon>Streptosporangiales</taxon>
        <taxon>Streptosporangiaceae</taxon>
        <taxon>Nonomuraea</taxon>
    </lineage>
</organism>
<dbReference type="Pfam" id="PF14085">
    <property type="entry name" value="DUF4265"/>
    <property type="match status" value="1"/>
</dbReference>
<evidence type="ECO:0000313" key="1">
    <source>
        <dbReference type="EMBL" id="MFB9472055.1"/>
    </source>
</evidence>
<dbReference type="Proteomes" id="UP001589568">
    <property type="component" value="Unassembled WGS sequence"/>
</dbReference>
<sequence>MVFPLEQDPDGYPPYTEEGIWVRPLADGVGEVLSVPFFVVGISKGDFVSYRASAGEGRFSELLSARGHSTLRLIFFREDAEVRVRRELEQLGCETEAGPIQSLLAVDVPPEVDYRVVHGLIDRESAKAILDYEEACVSRKHR</sequence>
<name>A0ABV5NP27_9ACTN</name>
<reference evidence="1 2" key="1">
    <citation type="submission" date="2024-09" db="EMBL/GenBank/DDBJ databases">
        <authorList>
            <person name="Sun Q."/>
            <person name="Mori K."/>
        </authorList>
    </citation>
    <scope>NUCLEOTIDE SEQUENCE [LARGE SCALE GENOMIC DNA]</scope>
    <source>
        <strain evidence="1 2">JCM 3324</strain>
    </source>
</reference>
<dbReference type="EMBL" id="JBHMCF010000020">
    <property type="protein sequence ID" value="MFB9472055.1"/>
    <property type="molecule type" value="Genomic_DNA"/>
</dbReference>
<accession>A0ABV5NP27</accession>
<comment type="caution">
    <text evidence="1">The sequence shown here is derived from an EMBL/GenBank/DDBJ whole genome shotgun (WGS) entry which is preliminary data.</text>
</comment>
<dbReference type="RefSeq" id="WP_364380583.1">
    <property type="nucleotide sequence ID" value="NZ_JBHMCF010000020.1"/>
</dbReference>
<gene>
    <name evidence="1" type="ORF">ACFFR3_21280</name>
</gene>
<dbReference type="InterPro" id="IPR025361">
    <property type="entry name" value="DUF4265"/>
</dbReference>
<proteinExistence type="predicted"/>
<protein>
    <submittedName>
        <fullName evidence="1">DUF4265 domain-containing protein</fullName>
    </submittedName>
</protein>